<dbReference type="InterPro" id="IPR039425">
    <property type="entry name" value="RNA_pol_sigma-70-like"/>
</dbReference>
<dbReference type="Gene3D" id="1.10.10.10">
    <property type="entry name" value="Winged helix-like DNA-binding domain superfamily/Winged helix DNA-binding domain"/>
    <property type="match status" value="1"/>
</dbReference>
<dbReference type="SUPFAM" id="SSF88659">
    <property type="entry name" value="Sigma3 and sigma4 domains of RNA polymerase sigma factors"/>
    <property type="match status" value="1"/>
</dbReference>
<evidence type="ECO:0000256" key="1">
    <source>
        <dbReference type="ARBA" id="ARBA00010641"/>
    </source>
</evidence>
<dbReference type="InterPro" id="IPR013325">
    <property type="entry name" value="RNA_pol_sigma_r2"/>
</dbReference>
<protein>
    <submittedName>
        <fullName evidence="7">Putative RNA polymerase sigma factor FecI</fullName>
    </submittedName>
</protein>
<dbReference type="Gene3D" id="1.10.1740.10">
    <property type="match status" value="1"/>
</dbReference>
<feature type="domain" description="RNA polymerase sigma factor 70 region 4 type 2" evidence="6">
    <location>
        <begin position="114"/>
        <end position="166"/>
    </location>
</feature>
<proteinExistence type="inferred from homology"/>
<dbReference type="STRING" id="291169.A9E74_02581"/>
<dbReference type="Pfam" id="PF04542">
    <property type="entry name" value="Sigma70_r2"/>
    <property type="match status" value="1"/>
</dbReference>
<comment type="caution">
    <text evidence="7">The sequence shown here is derived from an EMBL/GenBank/DDBJ whole genome shotgun (WGS) entry which is preliminary data.</text>
</comment>
<dbReference type="PANTHER" id="PTHR43133">
    <property type="entry name" value="RNA POLYMERASE ECF-TYPE SIGMA FACTO"/>
    <property type="match status" value="1"/>
</dbReference>
<keyword evidence="3" id="KW-0731">Sigma factor</keyword>
<reference evidence="7 8" key="1">
    <citation type="submission" date="2016-07" db="EMBL/GenBank/DDBJ databases">
        <title>Draft Genome Sequence of Methylophaga muralis Bur 1.</title>
        <authorList>
            <person name="Vasilenko O.V."/>
            <person name="Doronina N.V."/>
            <person name="Shmareva M.N."/>
            <person name="Tarlachkov S.V."/>
            <person name="Mustakhimov I."/>
            <person name="Trotsenko Y.A."/>
        </authorList>
    </citation>
    <scope>NUCLEOTIDE SEQUENCE [LARGE SCALE GENOMIC DNA]</scope>
    <source>
        <strain evidence="7 8">Bur 1</strain>
    </source>
</reference>
<dbReference type="GO" id="GO:0006352">
    <property type="term" value="P:DNA-templated transcription initiation"/>
    <property type="evidence" value="ECO:0007669"/>
    <property type="project" value="InterPro"/>
</dbReference>
<evidence type="ECO:0000259" key="6">
    <source>
        <dbReference type="Pfam" id="PF08281"/>
    </source>
</evidence>
<comment type="similarity">
    <text evidence="1">Belongs to the sigma-70 factor family. ECF subfamily.</text>
</comment>
<keyword evidence="2" id="KW-0805">Transcription regulation</keyword>
<dbReference type="NCBIfam" id="TIGR02937">
    <property type="entry name" value="sigma70-ECF"/>
    <property type="match status" value="1"/>
</dbReference>
<keyword evidence="8" id="KW-1185">Reference proteome</keyword>
<feature type="domain" description="RNA polymerase sigma-70 region 2" evidence="5">
    <location>
        <begin position="15"/>
        <end position="82"/>
    </location>
</feature>
<gene>
    <name evidence="7" type="primary">fecI_4</name>
    <name evidence="7" type="ORF">A9E74_02581</name>
</gene>
<dbReference type="InterPro" id="IPR014284">
    <property type="entry name" value="RNA_pol_sigma-70_dom"/>
</dbReference>
<evidence type="ECO:0000256" key="2">
    <source>
        <dbReference type="ARBA" id="ARBA00023015"/>
    </source>
</evidence>
<dbReference type="InterPro" id="IPR013324">
    <property type="entry name" value="RNA_pol_sigma_r3/r4-like"/>
</dbReference>
<dbReference type="InterPro" id="IPR007627">
    <property type="entry name" value="RNA_pol_sigma70_r2"/>
</dbReference>
<organism evidence="7 8">
    <name type="scientific">Methylophaga muralis</name>
    <dbReference type="NCBI Taxonomy" id="291169"/>
    <lineage>
        <taxon>Bacteria</taxon>
        <taxon>Pseudomonadati</taxon>
        <taxon>Pseudomonadota</taxon>
        <taxon>Gammaproteobacteria</taxon>
        <taxon>Thiotrichales</taxon>
        <taxon>Piscirickettsiaceae</taxon>
        <taxon>Methylophaga</taxon>
    </lineage>
</organism>
<dbReference type="Pfam" id="PF08281">
    <property type="entry name" value="Sigma70_r4_2"/>
    <property type="match status" value="1"/>
</dbReference>
<evidence type="ECO:0000259" key="5">
    <source>
        <dbReference type="Pfam" id="PF04542"/>
    </source>
</evidence>
<dbReference type="EMBL" id="MCRI01000047">
    <property type="protein sequence ID" value="ODN65655.1"/>
    <property type="molecule type" value="Genomic_DNA"/>
</dbReference>
<dbReference type="RefSeq" id="WP_069296949.1">
    <property type="nucleotide sequence ID" value="NZ_MCRI01000047.1"/>
</dbReference>
<dbReference type="PANTHER" id="PTHR43133:SF63">
    <property type="entry name" value="RNA POLYMERASE SIGMA FACTOR FECI-RELATED"/>
    <property type="match status" value="1"/>
</dbReference>
<dbReference type="GO" id="GO:0003677">
    <property type="term" value="F:DNA binding"/>
    <property type="evidence" value="ECO:0007669"/>
    <property type="project" value="InterPro"/>
</dbReference>
<dbReference type="InterPro" id="IPR013249">
    <property type="entry name" value="RNA_pol_sigma70_r4_t2"/>
</dbReference>
<evidence type="ECO:0000256" key="3">
    <source>
        <dbReference type="ARBA" id="ARBA00023082"/>
    </source>
</evidence>
<evidence type="ECO:0000313" key="7">
    <source>
        <dbReference type="EMBL" id="ODN65655.1"/>
    </source>
</evidence>
<keyword evidence="4" id="KW-0804">Transcription</keyword>
<sequence>MSSAQSVSNFNVQVLYSEHHNWLKSWLYQRLGNSAEAADLTQDTFLRLLGLRSSRHFSSSDHARSYLCATAKNLCIDHWRRKEIEKAWHDTLSSYPEETAPSAERQASVLEALEEINLMLSELPAKVAKAFLLAVVCQMTDAETAIQLGVSDRMVRKYVAKAMLACLKLQASHTTRELISEPEM</sequence>
<dbReference type="Proteomes" id="UP000094379">
    <property type="component" value="Unassembled WGS sequence"/>
</dbReference>
<dbReference type="InterPro" id="IPR036388">
    <property type="entry name" value="WH-like_DNA-bd_sf"/>
</dbReference>
<dbReference type="SUPFAM" id="SSF88946">
    <property type="entry name" value="Sigma2 domain of RNA polymerase sigma factors"/>
    <property type="match status" value="1"/>
</dbReference>
<accession>A0A1E3GNY5</accession>
<dbReference type="GO" id="GO:0016987">
    <property type="term" value="F:sigma factor activity"/>
    <property type="evidence" value="ECO:0007669"/>
    <property type="project" value="UniProtKB-KW"/>
</dbReference>
<evidence type="ECO:0000256" key="4">
    <source>
        <dbReference type="ARBA" id="ARBA00023163"/>
    </source>
</evidence>
<dbReference type="AlphaFoldDB" id="A0A1E3GNY5"/>
<evidence type="ECO:0000313" key="8">
    <source>
        <dbReference type="Proteomes" id="UP000094379"/>
    </source>
</evidence>
<name>A0A1E3GNY5_9GAMM</name>